<dbReference type="OrthoDB" id="2132067at2759"/>
<feature type="transmembrane region" description="Helical" evidence="12">
    <location>
        <begin position="251"/>
        <end position="275"/>
    </location>
</feature>
<dbReference type="PRINTS" id="PR00237">
    <property type="entry name" value="GPCRRHODOPSN"/>
</dbReference>
<dbReference type="PRINTS" id="PR00663">
    <property type="entry name" value="GALANINR"/>
</dbReference>
<evidence type="ECO:0000256" key="5">
    <source>
        <dbReference type="ARBA" id="ARBA00023040"/>
    </source>
</evidence>
<evidence type="ECO:0000256" key="12">
    <source>
        <dbReference type="SAM" id="Phobius"/>
    </source>
</evidence>
<keyword evidence="4 12" id="KW-1133">Transmembrane helix</keyword>
<accession>A0A9Q0YLI0</accession>
<feature type="transmembrane region" description="Helical" evidence="12">
    <location>
        <begin position="161"/>
        <end position="184"/>
    </location>
</feature>
<feature type="transmembrane region" description="Helical" evidence="12">
    <location>
        <begin position="6"/>
        <end position="22"/>
    </location>
</feature>
<evidence type="ECO:0000313" key="15">
    <source>
        <dbReference type="Proteomes" id="UP001152320"/>
    </source>
</evidence>
<comment type="caution">
    <text evidence="14">The sequence shown here is derived from an EMBL/GenBank/DDBJ whole genome shotgun (WGS) entry which is preliminary data.</text>
</comment>
<evidence type="ECO:0000256" key="11">
    <source>
        <dbReference type="RuleBase" id="RU000688"/>
    </source>
</evidence>
<evidence type="ECO:0000256" key="7">
    <source>
        <dbReference type="ARBA" id="ARBA00023157"/>
    </source>
</evidence>
<keyword evidence="2" id="KW-1003">Cell membrane</keyword>
<keyword evidence="9" id="KW-0325">Glycoprotein</keyword>
<dbReference type="Pfam" id="PF00001">
    <property type="entry name" value="7tm_1"/>
    <property type="match status" value="1"/>
</dbReference>
<evidence type="ECO:0000256" key="6">
    <source>
        <dbReference type="ARBA" id="ARBA00023136"/>
    </source>
</evidence>
<keyword evidence="3 11" id="KW-0812">Transmembrane</keyword>
<evidence type="ECO:0000256" key="10">
    <source>
        <dbReference type="ARBA" id="ARBA00023224"/>
    </source>
</evidence>
<keyword evidence="15" id="KW-1185">Reference proteome</keyword>
<keyword evidence="8 11" id="KW-0675">Receptor</keyword>
<dbReference type="SUPFAM" id="SSF81321">
    <property type="entry name" value="Family A G protein-coupled receptor-like"/>
    <property type="match status" value="1"/>
</dbReference>
<comment type="subcellular location">
    <subcellularLocation>
        <location evidence="1">Cell membrane</location>
        <topology evidence="1">Multi-pass membrane protein</topology>
    </subcellularLocation>
</comment>
<evidence type="ECO:0000256" key="8">
    <source>
        <dbReference type="ARBA" id="ARBA00023170"/>
    </source>
</evidence>
<feature type="transmembrane region" description="Helical" evidence="12">
    <location>
        <begin position="34"/>
        <end position="59"/>
    </location>
</feature>
<keyword evidence="5 11" id="KW-0297">G-protein coupled receptor</keyword>
<evidence type="ECO:0000256" key="9">
    <source>
        <dbReference type="ARBA" id="ARBA00023180"/>
    </source>
</evidence>
<dbReference type="EMBL" id="JAIZAY010000018">
    <property type="protein sequence ID" value="KAJ8024564.1"/>
    <property type="molecule type" value="Genomic_DNA"/>
</dbReference>
<dbReference type="PROSITE" id="PS50262">
    <property type="entry name" value="G_PROTEIN_RECEP_F1_2"/>
    <property type="match status" value="1"/>
</dbReference>
<evidence type="ECO:0000256" key="1">
    <source>
        <dbReference type="ARBA" id="ARBA00004651"/>
    </source>
</evidence>
<dbReference type="AlphaFoldDB" id="A0A9Q0YLI0"/>
<evidence type="ECO:0000313" key="14">
    <source>
        <dbReference type="EMBL" id="KAJ8024564.1"/>
    </source>
</evidence>
<dbReference type="PROSITE" id="PS00237">
    <property type="entry name" value="G_PROTEIN_RECEP_F1_1"/>
    <property type="match status" value="1"/>
</dbReference>
<feature type="transmembrane region" description="Helical" evidence="12">
    <location>
        <begin position="112"/>
        <end position="141"/>
    </location>
</feature>
<evidence type="ECO:0000259" key="13">
    <source>
        <dbReference type="PROSITE" id="PS50262"/>
    </source>
</evidence>
<evidence type="ECO:0000256" key="4">
    <source>
        <dbReference type="ARBA" id="ARBA00022989"/>
    </source>
</evidence>
<keyword evidence="7" id="KW-1015">Disulfide bond</keyword>
<dbReference type="GO" id="GO:0005886">
    <property type="term" value="C:plasma membrane"/>
    <property type="evidence" value="ECO:0007669"/>
    <property type="project" value="UniProtKB-SubCell"/>
</dbReference>
<reference evidence="14" key="1">
    <citation type="submission" date="2021-10" db="EMBL/GenBank/DDBJ databases">
        <title>Tropical sea cucumber genome reveals ecological adaptation and Cuvierian tubules defense mechanism.</title>
        <authorList>
            <person name="Chen T."/>
        </authorList>
    </citation>
    <scope>NUCLEOTIDE SEQUENCE</scope>
    <source>
        <strain evidence="14">Nanhai2018</strain>
        <tissue evidence="14">Muscle</tissue>
    </source>
</reference>
<dbReference type="GO" id="GO:0004930">
    <property type="term" value="F:G protein-coupled receptor activity"/>
    <property type="evidence" value="ECO:0007669"/>
    <property type="project" value="UniProtKB-KW"/>
</dbReference>
<name>A0A9Q0YLI0_HOLLE</name>
<evidence type="ECO:0000256" key="3">
    <source>
        <dbReference type="ARBA" id="ARBA00022692"/>
    </source>
</evidence>
<feature type="domain" description="G-protein coupled receptors family 1 profile" evidence="13">
    <location>
        <begin position="13"/>
        <end position="272"/>
    </location>
</feature>
<dbReference type="Proteomes" id="UP001152320">
    <property type="component" value="Chromosome 18"/>
</dbReference>
<dbReference type="InterPro" id="IPR017452">
    <property type="entry name" value="GPCR_Rhodpsn_7TM"/>
</dbReference>
<dbReference type="InterPro" id="IPR000405">
    <property type="entry name" value="Galanin_rcpt"/>
</dbReference>
<dbReference type="PANTHER" id="PTHR45695">
    <property type="entry name" value="LEUCOKININ RECEPTOR-RELATED"/>
    <property type="match status" value="1"/>
</dbReference>
<evidence type="ECO:0000256" key="2">
    <source>
        <dbReference type="ARBA" id="ARBA00022475"/>
    </source>
</evidence>
<proteinExistence type="inferred from homology"/>
<gene>
    <name evidence="14" type="ORF">HOLleu_34503</name>
</gene>
<keyword evidence="10 11" id="KW-0807">Transducer</keyword>
<dbReference type="Gene3D" id="1.20.1070.10">
    <property type="entry name" value="Rhodopsin 7-helix transmembrane proteins"/>
    <property type="match status" value="1"/>
</dbReference>
<comment type="similarity">
    <text evidence="11">Belongs to the G-protein coupled receptor 1 family.</text>
</comment>
<keyword evidence="6 12" id="KW-0472">Membrane</keyword>
<feature type="transmembrane region" description="Helical" evidence="12">
    <location>
        <begin position="215"/>
        <end position="239"/>
    </location>
</feature>
<dbReference type="InterPro" id="IPR000276">
    <property type="entry name" value="GPCR_Rhodpsn"/>
</dbReference>
<feature type="transmembrane region" description="Helical" evidence="12">
    <location>
        <begin position="71"/>
        <end position="92"/>
    </location>
</feature>
<organism evidence="14 15">
    <name type="scientific">Holothuria leucospilota</name>
    <name type="common">Black long sea cucumber</name>
    <name type="synonym">Mertensiothuria leucospilota</name>
    <dbReference type="NCBI Taxonomy" id="206669"/>
    <lineage>
        <taxon>Eukaryota</taxon>
        <taxon>Metazoa</taxon>
        <taxon>Echinodermata</taxon>
        <taxon>Eleutherozoa</taxon>
        <taxon>Echinozoa</taxon>
        <taxon>Holothuroidea</taxon>
        <taxon>Aspidochirotacea</taxon>
        <taxon>Aspidochirotida</taxon>
        <taxon>Holothuriidae</taxon>
        <taxon>Holothuria</taxon>
    </lineage>
</organism>
<protein>
    <submittedName>
        <fullName evidence="14">G-protein coupled receptor 54</fullName>
    </submittedName>
</protein>
<dbReference type="PANTHER" id="PTHR45695:SF23">
    <property type="entry name" value="GALANIN-LIKE G-PROTEIN COUPLED RECEPTOR NPR-9"/>
    <property type="match status" value="1"/>
</dbReference>
<sequence length="310" mass="35174">MVFGLMTVIGVTGNSLVIYVIVKHGHMKTATNLYIVSLAITDISFLICCAPFTATTFYSHLWLFGRILCKFVFMMMQVAATATCLTLAAMSVDRYRAIVRPLQSLRSRTIQVALGVNIGIWTDFCHFLFTVSFVTSIPAAFYFDLDGNVCVEVWPSLKAAYGLYMAFALYVFPLTVISACYALMLNKLWRMVLPGDVLNGQNQQHLQQKRRTTRMVMVVVVTFAVCWLPVYVFNLWYRLNEKRFPVNNGMYIFRVVSHILSYGNSCCNPFIYAFMGENFRKHFKKAFPRCFAKNRPRVSSPGRTAATGGC</sequence>